<dbReference type="AlphaFoldDB" id="A0A5B7D809"/>
<name>A0A5B7D809_PORTR</name>
<comment type="caution">
    <text evidence="2">The sequence shown here is derived from an EMBL/GenBank/DDBJ whole genome shotgun (WGS) entry which is preliminary data.</text>
</comment>
<evidence type="ECO:0000256" key="1">
    <source>
        <dbReference type="SAM" id="MobiDB-lite"/>
    </source>
</evidence>
<keyword evidence="3" id="KW-1185">Reference proteome</keyword>
<sequence length="67" mass="6874">MNLAEAGWMEAPGGRAGGWEDGEGVRSPPSEGVRRGVSMAGGESSRSSKRSRLIFIILITAATAAAV</sequence>
<evidence type="ECO:0000313" key="2">
    <source>
        <dbReference type="EMBL" id="MPC17415.1"/>
    </source>
</evidence>
<feature type="region of interest" description="Disordered" evidence="1">
    <location>
        <begin position="1"/>
        <end position="49"/>
    </location>
</feature>
<gene>
    <name evidence="2" type="ORF">E2C01_010271</name>
</gene>
<dbReference type="Proteomes" id="UP000324222">
    <property type="component" value="Unassembled WGS sequence"/>
</dbReference>
<accession>A0A5B7D809</accession>
<protein>
    <submittedName>
        <fullName evidence="2">Uncharacterized protein</fullName>
    </submittedName>
</protein>
<evidence type="ECO:0000313" key="3">
    <source>
        <dbReference type="Proteomes" id="UP000324222"/>
    </source>
</evidence>
<dbReference type="EMBL" id="VSRR010000587">
    <property type="protein sequence ID" value="MPC17415.1"/>
    <property type="molecule type" value="Genomic_DNA"/>
</dbReference>
<organism evidence="2 3">
    <name type="scientific">Portunus trituberculatus</name>
    <name type="common">Swimming crab</name>
    <name type="synonym">Neptunus trituberculatus</name>
    <dbReference type="NCBI Taxonomy" id="210409"/>
    <lineage>
        <taxon>Eukaryota</taxon>
        <taxon>Metazoa</taxon>
        <taxon>Ecdysozoa</taxon>
        <taxon>Arthropoda</taxon>
        <taxon>Crustacea</taxon>
        <taxon>Multicrustacea</taxon>
        <taxon>Malacostraca</taxon>
        <taxon>Eumalacostraca</taxon>
        <taxon>Eucarida</taxon>
        <taxon>Decapoda</taxon>
        <taxon>Pleocyemata</taxon>
        <taxon>Brachyura</taxon>
        <taxon>Eubrachyura</taxon>
        <taxon>Portunoidea</taxon>
        <taxon>Portunidae</taxon>
        <taxon>Portuninae</taxon>
        <taxon>Portunus</taxon>
    </lineage>
</organism>
<proteinExistence type="predicted"/>
<reference evidence="2 3" key="1">
    <citation type="submission" date="2019-05" db="EMBL/GenBank/DDBJ databases">
        <title>Another draft genome of Portunus trituberculatus and its Hox gene families provides insights of decapod evolution.</title>
        <authorList>
            <person name="Jeong J.-H."/>
            <person name="Song I."/>
            <person name="Kim S."/>
            <person name="Choi T."/>
            <person name="Kim D."/>
            <person name="Ryu S."/>
            <person name="Kim W."/>
        </authorList>
    </citation>
    <scope>NUCLEOTIDE SEQUENCE [LARGE SCALE GENOMIC DNA]</scope>
    <source>
        <tissue evidence="2">Muscle</tissue>
    </source>
</reference>